<dbReference type="Gene3D" id="3.30.2350.10">
    <property type="entry name" value="Pseudouridine synthase"/>
    <property type="match status" value="1"/>
</dbReference>
<gene>
    <name evidence="2" type="primary">LOC106063036</name>
</gene>
<keyword evidence="1" id="KW-1185">Reference proteome</keyword>
<dbReference type="GeneID" id="106063036"/>
<dbReference type="GO" id="GO:0003723">
    <property type="term" value="F:RNA binding"/>
    <property type="evidence" value="ECO:0007669"/>
    <property type="project" value="InterPro"/>
</dbReference>
<protein>
    <submittedName>
        <fullName evidence="2">Mitochondrial mRNA pseudouridine synthase RPUSD3-like</fullName>
    </submittedName>
</protein>
<reference evidence="2" key="1">
    <citation type="submission" date="2025-08" db="UniProtKB">
        <authorList>
            <consortium name="RefSeq"/>
        </authorList>
    </citation>
    <scope>IDENTIFICATION</scope>
</reference>
<accession>A0A9W3A3W7</accession>
<proteinExistence type="predicted"/>
<name>A0A9W3A3W7_BIOGL</name>
<dbReference type="AlphaFoldDB" id="A0A9W3A3W7"/>
<dbReference type="SUPFAM" id="SSF55120">
    <property type="entry name" value="Pseudouridine synthase"/>
    <property type="match status" value="1"/>
</dbReference>
<dbReference type="InterPro" id="IPR020103">
    <property type="entry name" value="PsdUridine_synth_cat_dom_sf"/>
</dbReference>
<organism evidence="1 2">
    <name type="scientific">Biomphalaria glabrata</name>
    <name type="common">Bloodfluke planorb</name>
    <name type="synonym">Freshwater snail</name>
    <dbReference type="NCBI Taxonomy" id="6526"/>
    <lineage>
        <taxon>Eukaryota</taxon>
        <taxon>Metazoa</taxon>
        <taxon>Spiralia</taxon>
        <taxon>Lophotrochozoa</taxon>
        <taxon>Mollusca</taxon>
        <taxon>Gastropoda</taxon>
        <taxon>Heterobranchia</taxon>
        <taxon>Euthyneura</taxon>
        <taxon>Panpulmonata</taxon>
        <taxon>Hygrophila</taxon>
        <taxon>Lymnaeoidea</taxon>
        <taxon>Planorbidae</taxon>
        <taxon>Biomphalaria</taxon>
    </lineage>
</organism>
<dbReference type="OrthoDB" id="428658at2759"/>
<evidence type="ECO:0000313" key="1">
    <source>
        <dbReference type="Proteomes" id="UP001165740"/>
    </source>
</evidence>
<dbReference type="Proteomes" id="UP001165740">
    <property type="component" value="Chromosome 4"/>
</dbReference>
<dbReference type="OMA" id="SINKDKW"/>
<evidence type="ECO:0000313" key="2">
    <source>
        <dbReference type="RefSeq" id="XP_055881976.1"/>
    </source>
</evidence>
<dbReference type="GO" id="GO:0001522">
    <property type="term" value="P:pseudouridine synthesis"/>
    <property type="evidence" value="ECO:0007669"/>
    <property type="project" value="InterPro"/>
</dbReference>
<dbReference type="RefSeq" id="XP_055881976.1">
    <property type="nucleotide sequence ID" value="XM_056026001.1"/>
</dbReference>
<dbReference type="GO" id="GO:0009982">
    <property type="term" value="F:pseudouridine synthase activity"/>
    <property type="evidence" value="ECO:0007669"/>
    <property type="project" value="InterPro"/>
</dbReference>
<sequence length="364" mass="41087">MQKLNLMLKILRKAPTSTWSWSTWSYHKRHLSKSRRTEINKPIDLLDDTSSQEIYCNHNTKKESIKTSQTADLILQNIVFENDAIVAVNKPLGISAFGKKSVLNCSNTESNLESIQQCLPLLSERLKCPGLGIGLSLKSYHQGLLLLCKDKKMKTKLDDCLTQMAIERCQFLTYLAVTVGIPTCPPNTPTEIYIQREYLHDREISVVTSQGSVTARKKGLMILSKFTVKPLMVNTDLNVALLEISINKDKWDAVESILSYYLSPILGDDIYSSRVYTINGIPFASSPYVTKPKLQELPSSVVNVLTESGLLTQEKRLPLFLHRHNVMVNRFPNSKSPPLVITSKPHDYFLQVLQSLGLYNANIM</sequence>